<evidence type="ECO:0000313" key="2">
    <source>
        <dbReference type="EMBL" id="CCC10781.1"/>
    </source>
</evidence>
<accession>F7VZ34</accession>
<dbReference type="Proteomes" id="UP000001881">
    <property type="component" value="Unassembled WGS sequence"/>
</dbReference>
<dbReference type="VEuPathDB" id="FungiDB:SMAC_04382"/>
<dbReference type="HOGENOM" id="CLU_2514065_0_0_1"/>
<proteinExistence type="predicted"/>
<dbReference type="InParanoid" id="F7VZ34"/>
<dbReference type="EMBL" id="CABT02000014">
    <property type="protein sequence ID" value="CCC10781.1"/>
    <property type="molecule type" value="Genomic_DNA"/>
</dbReference>
<reference evidence="2 3" key="1">
    <citation type="journal article" date="2010" name="PLoS Genet.">
        <title>De novo assembly of a 40 Mb eukaryotic genome from short sequence reads: Sordaria macrospora, a model organism for fungal morphogenesis.</title>
        <authorList>
            <person name="Nowrousian M."/>
            <person name="Stajich J."/>
            <person name="Chu M."/>
            <person name="Engh I."/>
            <person name="Espagne E."/>
            <person name="Halliday K."/>
            <person name="Kamerewerd J."/>
            <person name="Kempken F."/>
            <person name="Knab B."/>
            <person name="Kuo H.C."/>
            <person name="Osiewacz H.D."/>
            <person name="Poeggeler S."/>
            <person name="Read N."/>
            <person name="Seiler S."/>
            <person name="Smith K."/>
            <person name="Zickler D."/>
            <person name="Kueck U."/>
            <person name="Freitag M."/>
        </authorList>
    </citation>
    <scope>NUCLEOTIDE SEQUENCE [LARGE SCALE GENOMIC DNA]</scope>
    <source>
        <strain evidence="3">ATCC MYA-333 / DSM 997 / K(L3346) / K-hell</strain>
        <tissue evidence="2">Mycelium</tissue>
    </source>
</reference>
<feature type="compositionally biased region" description="Polar residues" evidence="1">
    <location>
        <begin position="64"/>
        <end position="74"/>
    </location>
</feature>
<evidence type="ECO:0000313" key="3">
    <source>
        <dbReference type="Proteomes" id="UP000001881"/>
    </source>
</evidence>
<dbReference type="AlphaFoldDB" id="F7VZ34"/>
<evidence type="ECO:0000256" key="1">
    <source>
        <dbReference type="SAM" id="MobiDB-lite"/>
    </source>
</evidence>
<keyword evidence="3" id="KW-1185">Reference proteome</keyword>
<organism evidence="2 3">
    <name type="scientific">Sordaria macrospora (strain ATCC MYA-333 / DSM 997 / K(L3346) / K-hell)</name>
    <dbReference type="NCBI Taxonomy" id="771870"/>
    <lineage>
        <taxon>Eukaryota</taxon>
        <taxon>Fungi</taxon>
        <taxon>Dikarya</taxon>
        <taxon>Ascomycota</taxon>
        <taxon>Pezizomycotina</taxon>
        <taxon>Sordariomycetes</taxon>
        <taxon>Sordariomycetidae</taxon>
        <taxon>Sordariales</taxon>
        <taxon>Sordariaceae</taxon>
        <taxon>Sordaria</taxon>
    </lineage>
</organism>
<protein>
    <submittedName>
        <fullName evidence="2">WGS project CABT00000000 data, contig 2.14</fullName>
    </submittedName>
</protein>
<comment type="caution">
    <text evidence="2">The sequence shown here is derived from an EMBL/GenBank/DDBJ whole genome shotgun (WGS) entry which is preliminary data.</text>
</comment>
<gene>
    <name evidence="2" type="ORF">SMAC_04382</name>
</gene>
<feature type="region of interest" description="Disordered" evidence="1">
    <location>
        <begin position="64"/>
        <end position="85"/>
    </location>
</feature>
<name>F7VZ34_SORMK</name>
<sequence length="85" mass="9221">MFTKLLLCDLDQLSDLLHTRPQTTTQGLITKRRPENVCYHPLAINGDTSFPVCGNAVSSSLLGRSPGTPSTQLHASDVQIRSVVT</sequence>